<name>A0A4Y6EPS2_9CAUD</name>
<keyword evidence="2" id="KW-1185">Reference proteome</keyword>
<dbReference type="KEGG" id="vg:55618036"/>
<dbReference type="Proteomes" id="UP000318861">
    <property type="component" value="Segment"/>
</dbReference>
<dbReference type="GeneID" id="55618036"/>
<proteinExistence type="predicted"/>
<evidence type="ECO:0000313" key="1">
    <source>
        <dbReference type="EMBL" id="QDF16964.1"/>
    </source>
</evidence>
<organism evidence="1 2">
    <name type="scientific">Microbacterium phage TinyTimothy</name>
    <dbReference type="NCBI Taxonomy" id="2583039"/>
    <lineage>
        <taxon>Viruses</taxon>
        <taxon>Duplodnaviria</taxon>
        <taxon>Heunggongvirae</taxon>
        <taxon>Uroviricota</taxon>
        <taxon>Caudoviricetes</taxon>
        <taxon>Eekayvirinae</taxon>
        <taxon>Tinytimothyvirus</taxon>
        <taxon>Tinytimothyvirus tinytimothy</taxon>
    </lineage>
</organism>
<evidence type="ECO:0000313" key="2">
    <source>
        <dbReference type="Proteomes" id="UP000318861"/>
    </source>
</evidence>
<reference evidence="1 2" key="1">
    <citation type="submission" date="2019-05" db="EMBL/GenBank/DDBJ databases">
        <authorList>
            <person name="Baumgardner C.A."/>
            <person name="Folse N.B."/>
            <person name="Neri L.M."/>
            <person name="Renaud V.D."/>
            <person name="Wallen J.R."/>
            <person name="Bintz B.J."/>
            <person name="Gainey M.D."/>
            <person name="Garlena R.A."/>
            <person name="Russell D.A."/>
            <person name="Pope W.H."/>
            <person name="Jacobs-Sera D."/>
            <person name="Hatfull G.F."/>
        </authorList>
    </citation>
    <scope>NUCLEOTIDE SEQUENCE [LARGE SCALE GENOMIC DNA]</scope>
</reference>
<sequence>MNEQQKQEMIETVRERVGFEEDVPELDEFWDWYQSLPEDSYIKVSLDRVLDYTIVTTYNYLEEPRG</sequence>
<dbReference type="RefSeq" id="YP_009847639.1">
    <property type="nucleotide sequence ID" value="NC_048777.1"/>
</dbReference>
<accession>A0A4Y6EPS2</accession>
<dbReference type="EMBL" id="MK878904">
    <property type="protein sequence ID" value="QDF16964.1"/>
    <property type="molecule type" value="Genomic_DNA"/>
</dbReference>
<protein>
    <submittedName>
        <fullName evidence="1">Uncharacterized protein</fullName>
    </submittedName>
</protein>
<gene>
    <name evidence="1" type="primary">11</name>
    <name evidence="1" type="ORF">SEA_TINYTIMOTHY_11</name>
</gene>